<sequence>MRTALRGDYRLLFTLDAEEDTLYVYRIAPFRPLQGALTCLLGGPSSAVASSKIPQRRAAPAVVFFGVPERDGLVELHCKVCIFMPGHENSAGAVRKGDFHNLVDRCVQETVHALSGAVTRTECRVAAAVMFGSAVPRSGSWLCIHLPW</sequence>
<keyword evidence="2" id="KW-1185">Reference proteome</keyword>
<name>A0ABQ5MYQ2_9MICC</name>
<gene>
    <name evidence="1" type="ORF">AHIS1636_35680</name>
</gene>
<accession>A0ABQ5MYQ2</accession>
<reference evidence="1 2" key="1">
    <citation type="journal article" date="2023" name="Int. J. Syst. Evol. Microbiol.">
        <title>Arthrobacter mangrovi sp. nov., an actinobacterium isolated from the rhizosphere of a mangrove.</title>
        <authorList>
            <person name="Hamada M."/>
            <person name="Saitou S."/>
            <person name="Enomoto N."/>
            <person name="Nanri K."/>
            <person name="Hidaka K."/>
            <person name="Miura T."/>
            <person name="Tamura T."/>
        </authorList>
    </citation>
    <scope>NUCLEOTIDE SEQUENCE [LARGE SCALE GENOMIC DNA]</scope>
    <source>
        <strain evidence="1 2">NBRC 112813</strain>
    </source>
</reference>
<protein>
    <submittedName>
        <fullName evidence="1">Uncharacterized protein</fullName>
    </submittedName>
</protein>
<organism evidence="1 2">
    <name type="scientific">Arthrobacter mangrovi</name>
    <dbReference type="NCBI Taxonomy" id="2966350"/>
    <lineage>
        <taxon>Bacteria</taxon>
        <taxon>Bacillati</taxon>
        <taxon>Actinomycetota</taxon>
        <taxon>Actinomycetes</taxon>
        <taxon>Micrococcales</taxon>
        <taxon>Micrococcaceae</taxon>
        <taxon>Arthrobacter</taxon>
    </lineage>
</organism>
<comment type="caution">
    <text evidence="1">The sequence shown here is derived from an EMBL/GenBank/DDBJ whole genome shotgun (WGS) entry which is preliminary data.</text>
</comment>
<evidence type="ECO:0000313" key="2">
    <source>
        <dbReference type="Proteomes" id="UP001209654"/>
    </source>
</evidence>
<evidence type="ECO:0000313" key="1">
    <source>
        <dbReference type="EMBL" id="GLB69125.1"/>
    </source>
</evidence>
<proteinExistence type="predicted"/>
<dbReference type="Proteomes" id="UP001209654">
    <property type="component" value="Unassembled WGS sequence"/>
</dbReference>
<dbReference type="EMBL" id="BRVS01000027">
    <property type="protein sequence ID" value="GLB69125.1"/>
    <property type="molecule type" value="Genomic_DNA"/>
</dbReference>